<evidence type="ECO:0000256" key="1">
    <source>
        <dbReference type="SAM" id="SignalP"/>
    </source>
</evidence>
<accession>A0A3L6ZS71</accession>
<sequence>MLRTAIVAVLSFALAAVMLVAPSVPGVPGADEEPAAAADLSKFDPSNIISDAVFFNSGTMTQGQIQNFLASKAASCSGVTCIKDYRQTTTSRAADSYCKAYTGASNELASAIIYKVSQACGINPRVLITTLQKEQGLITSGASTSSARWKIAMGYACPDTAACDTRYYGFANQVYSAARQFKVYAYSGYFTWFPVGKASSVQYHPNAACGSSRLTIKNKATAALYYYTPYQPNAAALAAGYGASSNSCAAYGNRNFYNYFTDWFGSTGGGNSSSGNGVTSHLIQATGQNEVYLVNGKTKFHVDSKANYDVLKSKLGAAQKVSVATVNGYTTSTKKATLVLRNGTGDDVVLIDNGQYHRFTSCAQVALWGTSCANAANAAPAALAKFGKGADVAPFVRTPSSSNVYWIKGNTTAYWTKNSQANSALNGGKAPYVATLPDARLKKLTVSSQRVLAPHSLVKTSGSSQLWYVNGLGSRHRVAHASVAAEHGASTTVTTVSDAELKPYKAGANLGLLVGCGGTEYVGSRGTLVPVGSAAKGGLPSAVTLDGLNCALTKKDTKKLTTATVFVQDTSNNRVYVPQSGQWRWSRNADMHATLNNGSAPRVLKVAGTTRTSVLATGPTAIVPGNLYKQDGDSIVYLVTDAKTRYRLPVWGMANDYGLARTSHLVAPSTLSAASYTKKDAGLFVRCGSTNYIMNGGKATKVQKVPAGFTPITLSSGFCSSITTSGSVSGRVFVKASGTGKVYELVNGKARWITTRAKLEKLNGGSWPTVLSIHADSLRVMPKGPNY</sequence>
<protein>
    <recommendedName>
        <fullName evidence="4">Hemagglutinin</fullName>
    </recommendedName>
</protein>
<evidence type="ECO:0000313" key="2">
    <source>
        <dbReference type="EMBL" id="RLP70475.1"/>
    </source>
</evidence>
<evidence type="ECO:0008006" key="4">
    <source>
        <dbReference type="Google" id="ProtNLM"/>
    </source>
</evidence>
<dbReference type="AlphaFoldDB" id="A0A3L6ZS71"/>
<reference evidence="2 3" key="1">
    <citation type="submission" date="2018-10" db="EMBL/GenBank/DDBJ databases">
        <authorList>
            <person name="Li J."/>
        </authorList>
    </citation>
    <scope>NUCLEOTIDE SEQUENCE [LARGE SCALE GENOMIC DNA]</scope>
    <source>
        <strain evidence="2 3">JCM 30549</strain>
    </source>
</reference>
<proteinExistence type="predicted"/>
<dbReference type="Proteomes" id="UP000275395">
    <property type="component" value="Unassembled WGS sequence"/>
</dbReference>
<dbReference type="RefSeq" id="WP_121657469.1">
    <property type="nucleotide sequence ID" value="NZ_RCUW01000002.1"/>
</dbReference>
<comment type="caution">
    <text evidence="2">The sequence shown here is derived from an EMBL/GenBank/DDBJ whole genome shotgun (WGS) entry which is preliminary data.</text>
</comment>
<feature type="signal peptide" evidence="1">
    <location>
        <begin position="1"/>
        <end position="26"/>
    </location>
</feature>
<name>A0A3L6ZS71_9MICO</name>
<keyword evidence="1" id="KW-0732">Signal</keyword>
<feature type="chain" id="PRO_5039407501" description="Hemagglutinin" evidence="1">
    <location>
        <begin position="27"/>
        <end position="787"/>
    </location>
</feature>
<organism evidence="2 3">
    <name type="scientific">Mycetocola reblochoni</name>
    <dbReference type="NCBI Taxonomy" id="331618"/>
    <lineage>
        <taxon>Bacteria</taxon>
        <taxon>Bacillati</taxon>
        <taxon>Actinomycetota</taxon>
        <taxon>Actinomycetes</taxon>
        <taxon>Micrococcales</taxon>
        <taxon>Microbacteriaceae</taxon>
        <taxon>Mycetocola</taxon>
    </lineage>
</organism>
<dbReference type="EMBL" id="RCUW01000002">
    <property type="protein sequence ID" value="RLP70475.1"/>
    <property type="molecule type" value="Genomic_DNA"/>
</dbReference>
<evidence type="ECO:0000313" key="3">
    <source>
        <dbReference type="Proteomes" id="UP000275395"/>
    </source>
</evidence>
<gene>
    <name evidence="2" type="ORF">D9V30_02925</name>
</gene>